<dbReference type="AlphaFoldDB" id="A0A923HBD4"/>
<evidence type="ECO:0000313" key="1">
    <source>
        <dbReference type="EMBL" id="MBC3759379.1"/>
    </source>
</evidence>
<protein>
    <submittedName>
        <fullName evidence="1">YdeI/OmpD-associated family protein</fullName>
    </submittedName>
</protein>
<reference evidence="1" key="1">
    <citation type="submission" date="2020-08" db="EMBL/GenBank/DDBJ databases">
        <title>Hyunsoonleella sp. strain SJ7 genome sequencing and assembly.</title>
        <authorList>
            <person name="Kim I."/>
        </authorList>
    </citation>
    <scope>NUCLEOTIDE SEQUENCE</scope>
    <source>
        <strain evidence="1">SJ7</strain>
    </source>
</reference>
<gene>
    <name evidence="1" type="ORF">H7U19_13250</name>
</gene>
<proteinExistence type="predicted"/>
<keyword evidence="2" id="KW-1185">Reference proteome</keyword>
<comment type="caution">
    <text evidence="1">The sequence shown here is derived from an EMBL/GenBank/DDBJ whole genome shotgun (WGS) entry which is preliminary data.</text>
</comment>
<dbReference type="Proteomes" id="UP000656244">
    <property type="component" value="Unassembled WGS sequence"/>
</dbReference>
<sequence>MKDLPELYFERDADWYDWLLQNHSKINGVYLIFYKLEMNTPTMRWEEAVKVALCFGWIDSTVKSLGNGRRRQYFCPRNPKSTWSALNKKYIEELEQSGLIQESGYQMIELAKTTGTWSAMDDVENGIIPKDLQKAFDKNERAFENYQNFSKGYRKSYLSWLHIAKREATRQKRISEIISLCHENIKSRDTY</sequence>
<dbReference type="Pfam" id="PF13376">
    <property type="entry name" value="OmdA"/>
    <property type="match status" value="1"/>
</dbReference>
<name>A0A923HBD4_9FLAO</name>
<organism evidence="1 2">
    <name type="scientific">Hyunsoonleella aquatilis</name>
    <dbReference type="NCBI Taxonomy" id="2762758"/>
    <lineage>
        <taxon>Bacteria</taxon>
        <taxon>Pseudomonadati</taxon>
        <taxon>Bacteroidota</taxon>
        <taxon>Flavobacteriia</taxon>
        <taxon>Flavobacteriales</taxon>
        <taxon>Flavobacteriaceae</taxon>
    </lineage>
</organism>
<dbReference type="RefSeq" id="WP_186563131.1">
    <property type="nucleotide sequence ID" value="NZ_JACNMF010000004.1"/>
</dbReference>
<dbReference type="EMBL" id="JACNMF010000004">
    <property type="protein sequence ID" value="MBC3759379.1"/>
    <property type="molecule type" value="Genomic_DNA"/>
</dbReference>
<evidence type="ECO:0000313" key="2">
    <source>
        <dbReference type="Proteomes" id="UP000656244"/>
    </source>
</evidence>
<accession>A0A923HBD4</accession>